<proteinExistence type="predicted"/>
<reference evidence="1" key="2">
    <citation type="submission" date="2015-06" db="UniProtKB">
        <authorList>
            <consortium name="EnsemblMetazoa"/>
        </authorList>
    </citation>
    <scope>IDENTIFICATION</scope>
</reference>
<evidence type="ECO:0000313" key="2">
    <source>
        <dbReference type="Proteomes" id="UP000015102"/>
    </source>
</evidence>
<protein>
    <submittedName>
        <fullName evidence="1">Uncharacterized protein</fullName>
    </submittedName>
</protein>
<evidence type="ECO:0000313" key="1">
    <source>
        <dbReference type="EnsemblMetazoa" id="MESCA008298-PA"/>
    </source>
</evidence>
<dbReference type="Proteomes" id="UP000015102">
    <property type="component" value="Unassembled WGS sequence"/>
</dbReference>
<organism evidence="1 2">
    <name type="scientific">Megaselia scalaris</name>
    <name type="common">Humpbacked fly</name>
    <name type="synonym">Phora scalaris</name>
    <dbReference type="NCBI Taxonomy" id="36166"/>
    <lineage>
        <taxon>Eukaryota</taxon>
        <taxon>Metazoa</taxon>
        <taxon>Ecdysozoa</taxon>
        <taxon>Arthropoda</taxon>
        <taxon>Hexapoda</taxon>
        <taxon>Insecta</taxon>
        <taxon>Pterygota</taxon>
        <taxon>Neoptera</taxon>
        <taxon>Endopterygota</taxon>
        <taxon>Diptera</taxon>
        <taxon>Brachycera</taxon>
        <taxon>Muscomorpha</taxon>
        <taxon>Platypezoidea</taxon>
        <taxon>Phoridae</taxon>
        <taxon>Megaseliini</taxon>
        <taxon>Megaselia</taxon>
    </lineage>
</organism>
<accession>T1GWW4</accession>
<keyword evidence="2" id="KW-1185">Reference proteome</keyword>
<sequence length="80" mass="9280">MCFKKRLLIAGISVFLAVLLINFDIVEFINVCRINLSPRIIFLDPWRQPTVPVTTKINSCLDKMTSFMFKKSVQLFTKNI</sequence>
<reference evidence="2" key="1">
    <citation type="submission" date="2013-02" db="EMBL/GenBank/DDBJ databases">
        <authorList>
            <person name="Hughes D."/>
        </authorList>
    </citation>
    <scope>NUCLEOTIDE SEQUENCE</scope>
    <source>
        <strain>Durham</strain>
        <strain evidence="2">NC isolate 2 -- Noor lab</strain>
    </source>
</reference>
<dbReference type="HOGENOM" id="CLU_2592511_0_0_1"/>
<dbReference type="AlphaFoldDB" id="T1GWW4"/>
<name>T1GWW4_MEGSC</name>
<dbReference type="EMBL" id="CAQQ02134182">
    <property type="status" value="NOT_ANNOTATED_CDS"/>
    <property type="molecule type" value="Genomic_DNA"/>
</dbReference>
<dbReference type="EnsemblMetazoa" id="MESCA008298-RA">
    <property type="protein sequence ID" value="MESCA008298-PA"/>
    <property type="gene ID" value="MESCA008298"/>
</dbReference>